<gene>
    <name evidence="3" type="ORF">X975_17922</name>
</gene>
<evidence type="ECO:0000313" key="3">
    <source>
        <dbReference type="EMBL" id="KFM61857.1"/>
    </source>
</evidence>
<feature type="domain" description="NUP210 Ig-like" evidence="1">
    <location>
        <begin position="217"/>
        <end position="305"/>
    </location>
</feature>
<dbReference type="OrthoDB" id="361283at2759"/>
<proteinExistence type="predicted"/>
<evidence type="ECO:0000259" key="2">
    <source>
        <dbReference type="Pfam" id="PF26181"/>
    </source>
</evidence>
<dbReference type="InterPro" id="IPR058779">
    <property type="entry name" value="Ig_NUP210_13th"/>
</dbReference>
<dbReference type="InterPro" id="IPR055094">
    <property type="entry name" value="NUP210_Ig15"/>
</dbReference>
<accession>A0A087T9R8</accession>
<sequence length="308" mass="34215">MVNCISLAGVRIYSPLSRIRTGSEMPMYAMGVNEQENPFAFGTVLPTAKFKWSVSNDKVASLYNLYSSVGLQETPENNFRVGIKAQQDGLVTVHLEVTLPKEISFKPFGSPSVLTSEIQIQVFKRLELTNPEVVQDMILLSPNSQLKLKSNRFGPTKVTYKIIVPENRASQAPVVSVDDEGNLLASSQIGSAILLVTAIEEFGIIQQLSVIVKIEEIAYMMIKPVGDIRTRDWPLTTLPVGFTIPFFVTYHDNIGQVFHAVRSQLKFRASRYNLARISFGVMNNSLAIQVVKPGYTAIKVWDSESTIP</sequence>
<dbReference type="AlphaFoldDB" id="A0A087T9R8"/>
<dbReference type="Pfam" id="PF26181">
    <property type="entry name" value="Ig_NUP210_13th"/>
    <property type="match status" value="1"/>
</dbReference>
<dbReference type="Pfam" id="PF26183">
    <property type="entry name" value="Ig_NUP210_14th"/>
    <property type="match status" value="1"/>
</dbReference>
<dbReference type="Proteomes" id="UP000054359">
    <property type="component" value="Unassembled WGS sequence"/>
</dbReference>
<protein>
    <submittedName>
        <fullName evidence="3">Nuclear pore membrane glycoprotein 210</fullName>
    </submittedName>
</protein>
<dbReference type="PANTHER" id="PTHR23019:SF0">
    <property type="entry name" value="NUCLEAR PORE MEMBRANE GLYCOPROTEIN 210"/>
    <property type="match status" value="1"/>
</dbReference>
<evidence type="ECO:0000313" key="4">
    <source>
        <dbReference type="Proteomes" id="UP000054359"/>
    </source>
</evidence>
<feature type="non-terminal residue" evidence="3">
    <location>
        <position position="308"/>
    </location>
</feature>
<name>A0A087T9R8_STEMI</name>
<dbReference type="GO" id="GO:0005643">
    <property type="term" value="C:nuclear pore"/>
    <property type="evidence" value="ECO:0007669"/>
    <property type="project" value="TreeGrafter"/>
</dbReference>
<dbReference type="Pfam" id="PF22959">
    <property type="entry name" value="Ig_NUP210_15th"/>
    <property type="match status" value="1"/>
</dbReference>
<dbReference type="STRING" id="407821.A0A087T9R8"/>
<keyword evidence="4" id="KW-1185">Reference proteome</keyword>
<reference evidence="3 4" key="1">
    <citation type="submission" date="2013-11" db="EMBL/GenBank/DDBJ databases">
        <title>Genome sequencing of Stegodyphus mimosarum.</title>
        <authorList>
            <person name="Bechsgaard J."/>
        </authorList>
    </citation>
    <scope>NUCLEOTIDE SEQUENCE [LARGE SCALE GENOMIC DNA]</scope>
</reference>
<dbReference type="InterPro" id="IPR045197">
    <property type="entry name" value="NUP210-like"/>
</dbReference>
<evidence type="ECO:0000259" key="1">
    <source>
        <dbReference type="Pfam" id="PF22959"/>
    </source>
</evidence>
<dbReference type="PANTHER" id="PTHR23019">
    <property type="entry name" value="NUCLEAR PORE MEMBRANE GLYCOPROTEIN GP210-RELATED"/>
    <property type="match status" value="1"/>
</dbReference>
<organism evidence="3 4">
    <name type="scientific">Stegodyphus mimosarum</name>
    <name type="common">African social velvet spider</name>
    <dbReference type="NCBI Taxonomy" id="407821"/>
    <lineage>
        <taxon>Eukaryota</taxon>
        <taxon>Metazoa</taxon>
        <taxon>Ecdysozoa</taxon>
        <taxon>Arthropoda</taxon>
        <taxon>Chelicerata</taxon>
        <taxon>Arachnida</taxon>
        <taxon>Araneae</taxon>
        <taxon>Araneomorphae</taxon>
        <taxon>Entelegynae</taxon>
        <taxon>Eresoidea</taxon>
        <taxon>Eresidae</taxon>
        <taxon>Stegodyphus</taxon>
    </lineage>
</organism>
<dbReference type="EMBL" id="KK114188">
    <property type="protein sequence ID" value="KFM61857.1"/>
    <property type="molecule type" value="Genomic_DNA"/>
</dbReference>
<feature type="domain" description="NUP210 Ig-like" evidence="2">
    <location>
        <begin position="6"/>
        <end position="122"/>
    </location>
</feature>